<reference evidence="1" key="1">
    <citation type="journal article" date="2012" name="PLoS ONE">
        <title>Gene sets for utilization of primary and secondary nutrition supplies in the distal gut of endangered iberian lynx.</title>
        <authorList>
            <person name="Alcaide M."/>
            <person name="Messina E."/>
            <person name="Richter M."/>
            <person name="Bargiela R."/>
            <person name="Peplies J."/>
            <person name="Huws S.A."/>
            <person name="Newbold C.J."/>
            <person name="Golyshin P.N."/>
            <person name="Simon M.A."/>
            <person name="Lopez G."/>
            <person name="Yakimov M.M."/>
            <person name="Ferrer M."/>
        </authorList>
    </citation>
    <scope>NUCLEOTIDE SEQUENCE</scope>
</reference>
<protein>
    <submittedName>
        <fullName evidence="1">Uncharacterized protein</fullName>
    </submittedName>
</protein>
<name>J9GG55_9ZZZZ</name>
<gene>
    <name evidence="1" type="ORF">EVA_13569</name>
</gene>
<organism evidence="1">
    <name type="scientific">gut metagenome</name>
    <dbReference type="NCBI Taxonomy" id="749906"/>
    <lineage>
        <taxon>unclassified sequences</taxon>
        <taxon>metagenomes</taxon>
        <taxon>organismal metagenomes</taxon>
    </lineage>
</organism>
<proteinExistence type="predicted"/>
<comment type="caution">
    <text evidence="1">The sequence shown here is derived from an EMBL/GenBank/DDBJ whole genome shotgun (WGS) entry which is preliminary data.</text>
</comment>
<dbReference type="AlphaFoldDB" id="J9GG55"/>
<sequence>MFLILIFFFSKDTTKEKISTLKVVCFFLESILRHKIETPF</sequence>
<accession>J9GG55</accession>
<dbReference type="EMBL" id="AMCI01004315">
    <property type="protein sequence ID" value="EJW98324.1"/>
    <property type="molecule type" value="Genomic_DNA"/>
</dbReference>
<evidence type="ECO:0000313" key="1">
    <source>
        <dbReference type="EMBL" id="EJW98324.1"/>
    </source>
</evidence>